<dbReference type="AlphaFoldDB" id="A0A3D8JAT2"/>
<dbReference type="SMART" id="SM00267">
    <property type="entry name" value="GGDEF"/>
    <property type="match status" value="1"/>
</dbReference>
<name>A0A3D8JAT2_9HELI</name>
<keyword evidence="3" id="KW-1185">Reference proteome</keyword>
<evidence type="ECO:0000313" key="2">
    <source>
        <dbReference type="EMBL" id="RDU74001.1"/>
    </source>
</evidence>
<dbReference type="EMBL" id="NXLX01000006">
    <property type="protein sequence ID" value="RDU74001.1"/>
    <property type="molecule type" value="Genomic_DNA"/>
</dbReference>
<organism evidence="2 3">
    <name type="scientific">Helicobacter anseris</name>
    <dbReference type="NCBI Taxonomy" id="375926"/>
    <lineage>
        <taxon>Bacteria</taxon>
        <taxon>Pseudomonadati</taxon>
        <taxon>Campylobacterota</taxon>
        <taxon>Epsilonproteobacteria</taxon>
        <taxon>Campylobacterales</taxon>
        <taxon>Helicobacteraceae</taxon>
        <taxon>Helicobacter</taxon>
    </lineage>
</organism>
<dbReference type="PROSITE" id="PS50887">
    <property type="entry name" value="GGDEF"/>
    <property type="match status" value="1"/>
</dbReference>
<comment type="caution">
    <text evidence="2">The sequence shown here is derived from an EMBL/GenBank/DDBJ whole genome shotgun (WGS) entry which is preliminary data.</text>
</comment>
<feature type="domain" description="GGDEF" evidence="1">
    <location>
        <begin position="233"/>
        <end position="362"/>
    </location>
</feature>
<accession>A0A3D8JAT2</accession>
<protein>
    <recommendedName>
        <fullName evidence="1">GGDEF domain-containing protein</fullName>
    </recommendedName>
</protein>
<dbReference type="InterPro" id="IPR029787">
    <property type="entry name" value="Nucleotide_cyclase"/>
</dbReference>
<dbReference type="InterPro" id="IPR043128">
    <property type="entry name" value="Rev_trsase/Diguanyl_cyclase"/>
</dbReference>
<dbReference type="Pfam" id="PF00990">
    <property type="entry name" value="GGDEF"/>
    <property type="match status" value="1"/>
</dbReference>
<dbReference type="NCBIfam" id="TIGR00254">
    <property type="entry name" value="GGDEF"/>
    <property type="match status" value="1"/>
</dbReference>
<proteinExistence type="predicted"/>
<dbReference type="SUPFAM" id="SSF55073">
    <property type="entry name" value="Nucleotide cyclase"/>
    <property type="match status" value="1"/>
</dbReference>
<evidence type="ECO:0000313" key="3">
    <source>
        <dbReference type="Proteomes" id="UP000256695"/>
    </source>
</evidence>
<dbReference type="Proteomes" id="UP000256695">
    <property type="component" value="Unassembled WGS sequence"/>
</dbReference>
<dbReference type="OrthoDB" id="5372407at2"/>
<evidence type="ECO:0000259" key="1">
    <source>
        <dbReference type="PROSITE" id="PS50887"/>
    </source>
</evidence>
<reference evidence="2 3" key="1">
    <citation type="submission" date="2018-04" db="EMBL/GenBank/DDBJ databases">
        <title>Novel Campyloabacter and Helicobacter Species and Strains.</title>
        <authorList>
            <person name="Mannion A.J."/>
            <person name="Shen Z."/>
            <person name="Fox J.G."/>
        </authorList>
    </citation>
    <scope>NUCLEOTIDE SEQUENCE [LARGE SCALE GENOMIC DNA]</scope>
    <source>
        <strain evidence="2 3">MIT 04-9362</strain>
    </source>
</reference>
<sequence>MMPNSKDDKDELDFTSNPYFGDINSDILDIHEEPIEDVQEEYVQGQIAEKVEKLAEDTVRELANESLPPFPANYQMYFERLLEKEDAILKQKIQAVIDLQTISEDRIIAFERSVKDSFKNIKKILELVAALYKNIQVTQGISDKYSKELAKIDNKLVFNNTMQIFLKDLSQMKVQADEQLLQIKSIYQSTAQMINNVNNNTIYDPKFGVYNKRYFISLIEKERELIGELKHETTILTLGLAKNITADLKDRAMTLVLLKSIARLLLKTSRRSDILAYIGDGIFAMGLKNSDLSSAKKAAERLAEAAKTTNVFSDGKDIVLHIAIGISRVIPSKSAENILQSSLSALNSALEESVDFKVYAQDEI</sequence>
<dbReference type="InterPro" id="IPR000160">
    <property type="entry name" value="GGDEF_dom"/>
</dbReference>
<gene>
    <name evidence="2" type="ORF">CQA57_03375</name>
</gene>
<dbReference type="Gene3D" id="3.30.70.270">
    <property type="match status" value="1"/>
</dbReference>